<feature type="transmembrane region" description="Helical" evidence="9">
    <location>
        <begin position="144"/>
        <end position="168"/>
    </location>
</feature>
<feature type="transmembrane region" description="Helical" evidence="9">
    <location>
        <begin position="92"/>
        <end position="112"/>
    </location>
</feature>
<keyword evidence="5" id="KW-0029">Amino-acid transport</keyword>
<evidence type="ECO:0000256" key="7">
    <source>
        <dbReference type="ARBA" id="ARBA00023136"/>
    </source>
</evidence>
<keyword evidence="3" id="KW-1003">Cell membrane</keyword>
<dbReference type="PANTHER" id="PTHR11795:SF449">
    <property type="entry name" value="BRANCHED-CHAIN AMINO ACID TRANSPORT PERMEASE PROTEIN LIVH-RELATED"/>
    <property type="match status" value="1"/>
</dbReference>
<proteinExistence type="inferred from homology"/>
<gene>
    <name evidence="10" type="ORF">B9Q09_02210</name>
</gene>
<evidence type="ECO:0000313" key="11">
    <source>
        <dbReference type="Proteomes" id="UP000240681"/>
    </source>
</evidence>
<comment type="similarity">
    <text evidence="8">Belongs to the binding-protein-dependent transport system permease family. LivHM subfamily.</text>
</comment>
<dbReference type="GO" id="GO:0006865">
    <property type="term" value="P:amino acid transport"/>
    <property type="evidence" value="ECO:0007669"/>
    <property type="project" value="UniProtKB-KW"/>
</dbReference>
<evidence type="ECO:0000256" key="8">
    <source>
        <dbReference type="ARBA" id="ARBA00037998"/>
    </source>
</evidence>
<evidence type="ECO:0000256" key="6">
    <source>
        <dbReference type="ARBA" id="ARBA00022989"/>
    </source>
</evidence>
<reference evidence="10 11" key="1">
    <citation type="submission" date="2017-04" db="EMBL/GenBank/DDBJ databases">
        <title>Novel microbial lineages endemic to geothermal iron-oxide mats fill important gaps in the evolutionary history of Archaea.</title>
        <authorList>
            <person name="Jay Z.J."/>
            <person name="Beam J.P."/>
            <person name="Dlakic M."/>
            <person name="Rusch D.B."/>
            <person name="Kozubal M.A."/>
            <person name="Inskeep W.P."/>
        </authorList>
    </citation>
    <scope>NUCLEOTIDE SEQUENCE [LARGE SCALE GENOMIC DNA]</scope>
    <source>
        <strain evidence="10">ECH_B_SAG-C16</strain>
    </source>
</reference>
<accession>A0A2R6BCJ7</accession>
<evidence type="ECO:0008006" key="12">
    <source>
        <dbReference type="Google" id="ProtNLM"/>
    </source>
</evidence>
<feature type="transmembrane region" description="Helical" evidence="9">
    <location>
        <begin position="12"/>
        <end position="32"/>
    </location>
</feature>
<evidence type="ECO:0000256" key="5">
    <source>
        <dbReference type="ARBA" id="ARBA00022970"/>
    </source>
</evidence>
<dbReference type="Pfam" id="PF02653">
    <property type="entry name" value="BPD_transp_2"/>
    <property type="match status" value="1"/>
</dbReference>
<comment type="caution">
    <text evidence="10">The sequence shown here is derived from an EMBL/GenBank/DDBJ whole genome shotgun (WGS) entry which is preliminary data.</text>
</comment>
<evidence type="ECO:0000256" key="1">
    <source>
        <dbReference type="ARBA" id="ARBA00004651"/>
    </source>
</evidence>
<feature type="transmembrane region" description="Helical" evidence="9">
    <location>
        <begin position="274"/>
        <end position="298"/>
    </location>
</feature>
<feature type="transmembrane region" description="Helical" evidence="9">
    <location>
        <begin position="188"/>
        <end position="211"/>
    </location>
</feature>
<evidence type="ECO:0000256" key="3">
    <source>
        <dbReference type="ARBA" id="ARBA00022475"/>
    </source>
</evidence>
<dbReference type="InterPro" id="IPR001851">
    <property type="entry name" value="ABC_transp_permease"/>
</dbReference>
<evidence type="ECO:0000256" key="2">
    <source>
        <dbReference type="ARBA" id="ARBA00022448"/>
    </source>
</evidence>
<evidence type="ECO:0000256" key="9">
    <source>
        <dbReference type="SAM" id="Phobius"/>
    </source>
</evidence>
<dbReference type="GO" id="GO:0005886">
    <property type="term" value="C:plasma membrane"/>
    <property type="evidence" value="ECO:0007669"/>
    <property type="project" value="UniProtKB-SubCell"/>
</dbReference>
<evidence type="ECO:0000313" key="10">
    <source>
        <dbReference type="EMBL" id="PSN96371.1"/>
    </source>
</evidence>
<feature type="transmembrane region" description="Helical" evidence="9">
    <location>
        <begin position="61"/>
        <end position="80"/>
    </location>
</feature>
<feature type="transmembrane region" description="Helical" evidence="9">
    <location>
        <begin position="118"/>
        <end position="137"/>
    </location>
</feature>
<organism evidence="10 11">
    <name type="scientific">Candidatus Marsarchaeota G2 archaeon ECH_B_SAG-C16</name>
    <dbReference type="NCBI Taxonomy" id="1978163"/>
    <lineage>
        <taxon>Archaea</taxon>
        <taxon>Candidatus Marsarchaeota</taxon>
        <taxon>Candidatus Marsarchaeota group 2</taxon>
    </lineage>
</organism>
<comment type="subcellular location">
    <subcellularLocation>
        <location evidence="1">Cell membrane</location>
        <topology evidence="1">Multi-pass membrane protein</topology>
    </subcellularLocation>
</comment>
<sequence length="309" mass="32983">MGWLPGSILRSIFESGIFLMISIGLTLTLSVIKLPNFAHAEFLTIGAYTSLVISQVLPNNLVVIILASFLTAAILALAVHNTVFKPLINRKSSAYILVLASFAAAQFIRYSVFVAGSLGGVLSAHPLITVTPIVYIAGQALTNIYLATLIVALSSTILLSLFFKYTLIGKCMRAVSSNTTLAQLSGIRIGYIVSVMWILAGGLGGVGGALLSPYVTVTPALGFNLLLEIFAVVIFGGLTSFVGTIIGSLIMGFAENTFMDFLNIYFGVPYTYTQLIPFSLIIIVLLVKPTGFGVSYSANKALRRFFKGN</sequence>
<dbReference type="PANTHER" id="PTHR11795">
    <property type="entry name" value="BRANCHED-CHAIN AMINO ACID TRANSPORT SYSTEM PERMEASE PROTEIN LIVH"/>
    <property type="match status" value="1"/>
</dbReference>
<dbReference type="CDD" id="cd06582">
    <property type="entry name" value="TM_PBP1_LivH_like"/>
    <property type="match status" value="1"/>
</dbReference>
<keyword evidence="2" id="KW-0813">Transport</keyword>
<keyword evidence="7 9" id="KW-0472">Membrane</keyword>
<protein>
    <recommendedName>
        <fullName evidence="12">Branched-chain amino acid ABC transporter permease</fullName>
    </recommendedName>
</protein>
<feature type="transmembrane region" description="Helical" evidence="9">
    <location>
        <begin position="223"/>
        <end position="254"/>
    </location>
</feature>
<dbReference type="GO" id="GO:0022857">
    <property type="term" value="F:transmembrane transporter activity"/>
    <property type="evidence" value="ECO:0007669"/>
    <property type="project" value="InterPro"/>
</dbReference>
<dbReference type="InterPro" id="IPR052157">
    <property type="entry name" value="BCAA_transport_permease"/>
</dbReference>
<name>A0A2R6BCJ7_9ARCH</name>
<evidence type="ECO:0000256" key="4">
    <source>
        <dbReference type="ARBA" id="ARBA00022692"/>
    </source>
</evidence>
<dbReference type="AlphaFoldDB" id="A0A2R6BCJ7"/>
<dbReference type="Proteomes" id="UP000240681">
    <property type="component" value="Unassembled WGS sequence"/>
</dbReference>
<keyword evidence="6 9" id="KW-1133">Transmembrane helix</keyword>
<keyword evidence="4 9" id="KW-0812">Transmembrane</keyword>
<dbReference type="EMBL" id="NEXK01000046">
    <property type="protein sequence ID" value="PSN96371.1"/>
    <property type="molecule type" value="Genomic_DNA"/>
</dbReference>